<keyword evidence="3" id="KW-1185">Reference proteome</keyword>
<dbReference type="InterPro" id="IPR023404">
    <property type="entry name" value="rSAM_horseshoe"/>
</dbReference>
<feature type="domain" description="Radical SAM core" evidence="1">
    <location>
        <begin position="260"/>
        <end position="497"/>
    </location>
</feature>
<organism evidence="2 3">
    <name type="scientific">Parafannyhessea umbonata</name>
    <dbReference type="NCBI Taxonomy" id="604330"/>
    <lineage>
        <taxon>Bacteria</taxon>
        <taxon>Bacillati</taxon>
        <taxon>Actinomycetota</taxon>
        <taxon>Coriobacteriia</taxon>
        <taxon>Coriobacteriales</taxon>
        <taxon>Atopobiaceae</taxon>
        <taxon>Parafannyhessea</taxon>
    </lineage>
</organism>
<dbReference type="PANTHER" id="PTHR42731:SF1">
    <property type="entry name" value="RADICAL SAM DOMAIN PROTEIN"/>
    <property type="match status" value="1"/>
</dbReference>
<protein>
    <submittedName>
        <fullName evidence="2">Radical SAM family uncharacterized protein</fullName>
    </submittedName>
</protein>
<reference evidence="3" key="1">
    <citation type="submission" date="2016-10" db="EMBL/GenBank/DDBJ databases">
        <authorList>
            <person name="Varghese N."/>
            <person name="Submissions S."/>
        </authorList>
    </citation>
    <scope>NUCLEOTIDE SEQUENCE [LARGE SCALE GENOMIC DNA]</scope>
    <source>
        <strain evidence="3">DSM 22619</strain>
    </source>
</reference>
<dbReference type="InterPro" id="IPR045784">
    <property type="entry name" value="Radical_SAM_N2"/>
</dbReference>
<gene>
    <name evidence="2" type="ORF">SAMN04487824_11143</name>
</gene>
<proteinExistence type="predicted"/>
<dbReference type="Pfam" id="PF04055">
    <property type="entry name" value="Radical_SAM"/>
    <property type="match status" value="1"/>
</dbReference>
<accession>A0A1G6L210</accession>
<dbReference type="PROSITE" id="PS51918">
    <property type="entry name" value="RADICAL_SAM"/>
    <property type="match status" value="1"/>
</dbReference>
<dbReference type="AlphaFoldDB" id="A0A1G6L210"/>
<dbReference type="PANTHER" id="PTHR42731">
    <property type="entry name" value="SLL1084 PROTEIN"/>
    <property type="match status" value="1"/>
</dbReference>
<evidence type="ECO:0000259" key="1">
    <source>
        <dbReference type="PROSITE" id="PS51918"/>
    </source>
</evidence>
<dbReference type="CDD" id="cd01335">
    <property type="entry name" value="Radical_SAM"/>
    <property type="match status" value="1"/>
</dbReference>
<dbReference type="SUPFAM" id="SSF102114">
    <property type="entry name" value="Radical SAM enzymes"/>
    <property type="match status" value="1"/>
</dbReference>
<dbReference type="Pfam" id="PF19864">
    <property type="entry name" value="Radical_SAM_N2"/>
    <property type="match status" value="1"/>
</dbReference>
<dbReference type="InterPro" id="IPR058240">
    <property type="entry name" value="rSAM_sf"/>
</dbReference>
<evidence type="ECO:0000313" key="2">
    <source>
        <dbReference type="EMBL" id="SDC37197.1"/>
    </source>
</evidence>
<dbReference type="Gene3D" id="3.80.30.20">
    <property type="entry name" value="tm_1862 like domain"/>
    <property type="match status" value="1"/>
</dbReference>
<dbReference type="SMART" id="SM00729">
    <property type="entry name" value="Elp3"/>
    <property type="match status" value="1"/>
</dbReference>
<dbReference type="SFLD" id="SFLDS00029">
    <property type="entry name" value="Radical_SAM"/>
    <property type="match status" value="1"/>
</dbReference>
<dbReference type="SFLD" id="SFLDG01082">
    <property type="entry name" value="B12-binding_domain_containing"/>
    <property type="match status" value="1"/>
</dbReference>
<evidence type="ECO:0000313" key="3">
    <source>
        <dbReference type="Proteomes" id="UP000198528"/>
    </source>
</evidence>
<dbReference type="InterPro" id="IPR007197">
    <property type="entry name" value="rSAM"/>
</dbReference>
<dbReference type="InterPro" id="IPR006638">
    <property type="entry name" value="Elp3/MiaA/NifB-like_rSAM"/>
</dbReference>
<dbReference type="Proteomes" id="UP000198528">
    <property type="component" value="Unassembled WGS sequence"/>
</dbReference>
<dbReference type="InterPro" id="IPR023862">
    <property type="entry name" value="CHP03960_rSAM"/>
</dbReference>
<name>A0A1G6L210_9ACTN</name>
<dbReference type="GO" id="GO:0051536">
    <property type="term" value="F:iron-sulfur cluster binding"/>
    <property type="evidence" value="ECO:0007669"/>
    <property type="project" value="InterPro"/>
</dbReference>
<dbReference type="RefSeq" id="WP_090846527.1">
    <property type="nucleotide sequence ID" value="NZ_FMZL01000011.1"/>
</dbReference>
<dbReference type="NCBIfam" id="TIGR03960">
    <property type="entry name" value="rSAM_fuse_unch"/>
    <property type="match status" value="1"/>
</dbReference>
<dbReference type="EMBL" id="FMZL01000011">
    <property type="protein sequence ID" value="SDC37197.1"/>
    <property type="molecule type" value="Genomic_DNA"/>
</dbReference>
<sequence length="628" mass="69394">MRLRREDLYPRLEPLLGQVEKPSRYLDHEWGAIEEQDGPFHVVLMYPDVYEVGLPNMGLSILYTAINRVEGMSCERGYLPWVDMADLMRAKDVPLLALESSSPIASFDVVGFTLAHEMACTNIVEALDLSRIPVRAEERAQDDPIVVAGGPSVWNCEPVSPMFDAVLLGDGEEAMVEICSCVRDARARGLARRDILLELSRVQGVYVPSLYDVVVDDTSTQWGYAVPKPQTGAPAVVYKRSLQDFSSTEPVPQRIVPYMDVVQDRLAVEVLRGCARGCRFCQAGMTYRPVRERPAEQVVAAAREGLALTGHDEVSLTSLSTTDHSQCAQILHTLNEDVRGTGVRVSIPSQRLDSFGVEMAAEVGGSKRGGLTFAPEAGSQRLRDVINKNVTEKDIDTAAENAFRNGWRRMKLYFMMGLPTETDDDIVAINETADRVLEIGRSVVGRGPKSGVSVSISVAVFVPKAYTPFQWCGQLDLEEVRRRQQLLLSTCPDHAIKISYHDAEVSLIEAVLSKVGRRGFDLILAAWRHGCRFDAWTDQFSFERWTAAAAEVGMDLEAIASADTPLDVRLPWEHTSPAVSQGFLRREYRRAAQGVTTPDCTRESCVGCGVCPKLGVENAIVGDRHGRH</sequence>
<dbReference type="STRING" id="604330.SAMN04489857_0971"/>
<dbReference type="GO" id="GO:0003824">
    <property type="term" value="F:catalytic activity"/>
    <property type="evidence" value="ECO:0007669"/>
    <property type="project" value="InterPro"/>
</dbReference>